<dbReference type="OrthoDB" id="9793626at2"/>
<feature type="domain" description="D-isomer specific 2-hydroxyacid dehydrogenase catalytic" evidence="4">
    <location>
        <begin position="88"/>
        <end position="362"/>
    </location>
</feature>
<dbReference type="InterPro" id="IPR029753">
    <property type="entry name" value="D-isomer_DH_CS"/>
</dbReference>
<dbReference type="PANTHER" id="PTHR10996">
    <property type="entry name" value="2-HYDROXYACID DEHYDROGENASE-RELATED"/>
    <property type="match status" value="1"/>
</dbReference>
<evidence type="ECO:0000256" key="2">
    <source>
        <dbReference type="ARBA" id="ARBA00023027"/>
    </source>
</evidence>
<dbReference type="GO" id="GO:0005829">
    <property type="term" value="C:cytosol"/>
    <property type="evidence" value="ECO:0007669"/>
    <property type="project" value="TreeGrafter"/>
</dbReference>
<dbReference type="GO" id="GO:0016618">
    <property type="term" value="F:hydroxypyruvate reductase [NAD(P)H] activity"/>
    <property type="evidence" value="ECO:0007669"/>
    <property type="project" value="TreeGrafter"/>
</dbReference>
<evidence type="ECO:0000256" key="3">
    <source>
        <dbReference type="RuleBase" id="RU003719"/>
    </source>
</evidence>
<evidence type="ECO:0000256" key="1">
    <source>
        <dbReference type="ARBA" id="ARBA00023002"/>
    </source>
</evidence>
<dbReference type="PROSITE" id="PS00671">
    <property type="entry name" value="D_2_HYDROXYACID_DH_3"/>
    <property type="match status" value="1"/>
</dbReference>
<keyword evidence="1 3" id="KW-0560">Oxidoreductase</keyword>
<dbReference type="InterPro" id="IPR050223">
    <property type="entry name" value="D-isomer_2-hydroxyacid_DH"/>
</dbReference>
<dbReference type="InterPro" id="IPR006139">
    <property type="entry name" value="D-isomer_2_OHA_DH_cat_dom"/>
</dbReference>
<feature type="domain" description="D-isomer specific 2-hydroxyacid dehydrogenase NAD-binding" evidence="5">
    <location>
        <begin position="163"/>
        <end position="342"/>
    </location>
</feature>
<name>A0A5B0DZW2_9HYPH</name>
<protein>
    <submittedName>
        <fullName evidence="6">Hydroxyacid dehydrogenase</fullName>
    </submittedName>
</protein>
<dbReference type="InterPro" id="IPR036291">
    <property type="entry name" value="NAD(P)-bd_dom_sf"/>
</dbReference>
<proteinExistence type="inferred from homology"/>
<dbReference type="Pfam" id="PF02826">
    <property type="entry name" value="2-Hacid_dh_C"/>
    <property type="match status" value="1"/>
</dbReference>
<comment type="similarity">
    <text evidence="3">Belongs to the D-isomer specific 2-hydroxyacid dehydrogenase family.</text>
</comment>
<sequence>MRTSSLSAVFPRCFDWKGWLVRQCSAYFWAEFRPRKRWSNVPPKFAIFWHRTAIPVLNILHWADTNDSVESVFKSLAPANWRYISARTLSDLERHEELRRADAVIVVNLDFTASEIDVLEHCKLVVHQGVGTDNVDVDRLLQRGIPLDVTSAGTTEEVAEYAIMLMLASSRFLKAISGEVDARRWPTWNYRSVSRSLAGRNVGLVGFGRIGQAVASRLLAMKAHVHVFPGPGRDLSVDWQGRVNTAPSLEALCRAVDLLSLHVPLRADTAGMVDAKMLDCLPHGAMLVNTGRGQLIDEIALAERLADGRLAAAALDVVVPEPPPADHPLLGLPNVLVTPHLSSGTRDSLEAKVHSIISRISATLAPTSAAVK</sequence>
<keyword evidence="7" id="KW-1185">Reference proteome</keyword>
<keyword evidence="2" id="KW-0520">NAD</keyword>
<dbReference type="SUPFAM" id="SSF51735">
    <property type="entry name" value="NAD(P)-binding Rossmann-fold domains"/>
    <property type="match status" value="1"/>
</dbReference>
<evidence type="ECO:0000259" key="4">
    <source>
        <dbReference type="Pfam" id="PF00389"/>
    </source>
</evidence>
<reference evidence="6 7" key="1">
    <citation type="submission" date="2019-08" db="EMBL/GenBank/DDBJ databases">
        <title>Aureimonas fodiniaquatilis sp. nov., isolated from a coal mine wastewater.</title>
        <authorList>
            <person name="Kim W."/>
        </authorList>
    </citation>
    <scope>NUCLEOTIDE SEQUENCE [LARGE SCALE GENOMIC DNA]</scope>
    <source>
        <strain evidence="6 7">CAU 1482</strain>
    </source>
</reference>
<gene>
    <name evidence="6" type="ORF">FPY71_09785</name>
</gene>
<evidence type="ECO:0000313" key="7">
    <source>
        <dbReference type="Proteomes" id="UP000324738"/>
    </source>
</evidence>
<organism evidence="6 7">
    <name type="scientific">Aureimonas fodinaquatilis</name>
    <dbReference type="NCBI Taxonomy" id="2565783"/>
    <lineage>
        <taxon>Bacteria</taxon>
        <taxon>Pseudomonadati</taxon>
        <taxon>Pseudomonadota</taxon>
        <taxon>Alphaproteobacteria</taxon>
        <taxon>Hyphomicrobiales</taxon>
        <taxon>Aurantimonadaceae</taxon>
        <taxon>Aureimonas</taxon>
    </lineage>
</organism>
<dbReference type="GO" id="GO:0051287">
    <property type="term" value="F:NAD binding"/>
    <property type="evidence" value="ECO:0007669"/>
    <property type="project" value="InterPro"/>
</dbReference>
<dbReference type="Gene3D" id="3.40.50.720">
    <property type="entry name" value="NAD(P)-binding Rossmann-like Domain"/>
    <property type="match status" value="2"/>
</dbReference>
<dbReference type="Pfam" id="PF00389">
    <property type="entry name" value="2-Hacid_dh"/>
    <property type="match status" value="1"/>
</dbReference>
<dbReference type="AlphaFoldDB" id="A0A5B0DZW2"/>
<dbReference type="PANTHER" id="PTHR10996:SF178">
    <property type="entry name" value="2-HYDROXYACID DEHYDROGENASE YGL185C-RELATED"/>
    <property type="match status" value="1"/>
</dbReference>
<comment type="caution">
    <text evidence="6">The sequence shown here is derived from an EMBL/GenBank/DDBJ whole genome shotgun (WGS) entry which is preliminary data.</text>
</comment>
<dbReference type="GO" id="GO:0030267">
    <property type="term" value="F:glyoxylate reductase (NADPH) activity"/>
    <property type="evidence" value="ECO:0007669"/>
    <property type="project" value="TreeGrafter"/>
</dbReference>
<evidence type="ECO:0000259" key="5">
    <source>
        <dbReference type="Pfam" id="PF02826"/>
    </source>
</evidence>
<evidence type="ECO:0000313" key="6">
    <source>
        <dbReference type="EMBL" id="KAA0970759.1"/>
    </source>
</evidence>
<accession>A0A5B0DZW2</accession>
<dbReference type="InterPro" id="IPR006140">
    <property type="entry name" value="D-isomer_DH_NAD-bd"/>
</dbReference>
<dbReference type="Proteomes" id="UP000324738">
    <property type="component" value="Unassembled WGS sequence"/>
</dbReference>
<dbReference type="EMBL" id="VTWH01000002">
    <property type="protein sequence ID" value="KAA0970759.1"/>
    <property type="molecule type" value="Genomic_DNA"/>
</dbReference>
<dbReference type="SUPFAM" id="SSF52283">
    <property type="entry name" value="Formate/glycerate dehydrogenase catalytic domain-like"/>
    <property type="match status" value="1"/>
</dbReference>